<dbReference type="STRING" id="596152.DesU5LDRAFT_3172"/>
<reference evidence="10" key="1">
    <citation type="submission" date="2011-11" db="EMBL/GenBank/DDBJ databases">
        <title>Improved High-Quality Draft sequence of Desulfovibrio sp. U5L.</title>
        <authorList>
            <consortium name="US DOE Joint Genome Institute"/>
            <person name="Lucas S."/>
            <person name="Han J."/>
            <person name="Lapidus A."/>
            <person name="Cheng J.-F."/>
            <person name="Goodwin L."/>
            <person name="Pitluck S."/>
            <person name="Peters L."/>
            <person name="Ovchinnikova G."/>
            <person name="Held B."/>
            <person name="Detter J.C."/>
            <person name="Han C."/>
            <person name="Tapia R."/>
            <person name="Land M."/>
            <person name="Hauser L."/>
            <person name="Kyrpides N."/>
            <person name="Ivanova N."/>
            <person name="Pagani I."/>
            <person name="Gabster J."/>
            <person name="Walker C."/>
            <person name="Stolyar S."/>
            <person name="Stahl D."/>
            <person name="Arkin A."/>
            <person name="Dehal P."/>
            <person name="Hazen T."/>
            <person name="Woyke T."/>
        </authorList>
    </citation>
    <scope>NUCLEOTIDE SEQUENCE [LARGE SCALE GENOMIC DNA]</scope>
    <source>
        <strain evidence="10">U5L</strain>
    </source>
</reference>
<dbReference type="Pfam" id="PF04055">
    <property type="entry name" value="Radical_SAM"/>
    <property type="match status" value="1"/>
</dbReference>
<evidence type="ECO:0000256" key="3">
    <source>
        <dbReference type="ARBA" id="ARBA00022679"/>
    </source>
</evidence>
<dbReference type="AlphaFoldDB" id="I2Q4V0"/>
<dbReference type="SFLD" id="SFLDG01082">
    <property type="entry name" value="B12-binding_domain_containing"/>
    <property type="match status" value="1"/>
</dbReference>
<accession>I2Q4V0</accession>
<dbReference type="Pfam" id="PF00919">
    <property type="entry name" value="UPF0004"/>
    <property type="match status" value="1"/>
</dbReference>
<keyword evidence="7" id="KW-0411">Iron-sulfur</keyword>
<dbReference type="InterPro" id="IPR038135">
    <property type="entry name" value="Methylthiotransferase_N_sf"/>
</dbReference>
<dbReference type="SMART" id="SM00729">
    <property type="entry name" value="Elp3"/>
    <property type="match status" value="1"/>
</dbReference>
<evidence type="ECO:0000259" key="9">
    <source>
        <dbReference type="PROSITE" id="PS51918"/>
    </source>
</evidence>
<dbReference type="InterPro" id="IPR020612">
    <property type="entry name" value="Methylthiotransferase_CS"/>
</dbReference>
<dbReference type="OrthoDB" id="9805215at2"/>
<dbReference type="SUPFAM" id="SSF102114">
    <property type="entry name" value="Radical SAM enzymes"/>
    <property type="match status" value="1"/>
</dbReference>
<evidence type="ECO:0000313" key="10">
    <source>
        <dbReference type="EMBL" id="EIG54806.1"/>
    </source>
</evidence>
<name>I2Q4V0_9BACT</name>
<gene>
    <name evidence="10" type="ORF">DesU5LDRAFT_3172</name>
</gene>
<keyword evidence="3" id="KW-0808">Transferase</keyword>
<dbReference type="Gene3D" id="3.80.30.20">
    <property type="entry name" value="tm_1862 like domain"/>
    <property type="match status" value="1"/>
</dbReference>
<keyword evidence="6" id="KW-0408">Iron</keyword>
<dbReference type="InterPro" id="IPR007197">
    <property type="entry name" value="rSAM"/>
</dbReference>
<dbReference type="PROSITE" id="PS01278">
    <property type="entry name" value="MTTASE_RADICAL"/>
    <property type="match status" value="1"/>
</dbReference>
<evidence type="ECO:0000256" key="5">
    <source>
        <dbReference type="ARBA" id="ARBA00022723"/>
    </source>
</evidence>
<dbReference type="InterPro" id="IPR006638">
    <property type="entry name" value="Elp3/MiaA/NifB-like_rSAM"/>
</dbReference>
<proteinExistence type="predicted"/>
<dbReference type="InterPro" id="IPR023404">
    <property type="entry name" value="rSAM_horseshoe"/>
</dbReference>
<protein>
    <submittedName>
        <fullName evidence="10">2-methylthioadenine synthetase</fullName>
    </submittedName>
</protein>
<dbReference type="eggNOG" id="COG0621">
    <property type="taxonomic scope" value="Bacteria"/>
</dbReference>
<dbReference type="InterPro" id="IPR058240">
    <property type="entry name" value="rSAM_sf"/>
</dbReference>
<keyword evidence="4" id="KW-0949">S-adenosyl-L-methionine</keyword>
<keyword evidence="2" id="KW-0004">4Fe-4S</keyword>
<sequence length="448" mass="46589">MDLGPGLCYAPPMPHASPKRFCLVTLGCKVNQYESRALAEAWLGSGLIRTDDPAEAELVVLCSCAVTARAEAEGRRVARNLVRAARDTARVVVTGCAATVSPDAFAGLGAMAVPDKARLARDPFGPHTAAPRAPGDFPDLAVSGYDRARALVKVQDGCSHGCTYCIVPAARGASVSRPLADVLAEVRRLLAAGHREIGLTGINLGHYGRGLSPAVDFWDLLAGLDAALAPEHAGTARLRLGSLDPAMLTGRGRDILAGCRLVCPHLHISLQSADPAVLAAMGRRPGDAEAVSFFVDSISREWPAMGLGLDLLTGFPGESEAAFGATADFLSRLPATYAHVFPYSRRPGTKAATLPGHLPGPVKAGRARLLREAAEAKGAAFAARLCRESSLLVAVERTGPTSGTCAQYVDCRFEAGPDAPLGSLVAARPLGVDGPILRVAPLGPGDRP</sequence>
<dbReference type="InterPro" id="IPR013848">
    <property type="entry name" value="Methylthiotransferase_N"/>
</dbReference>
<dbReference type="GO" id="GO:0046872">
    <property type="term" value="F:metal ion binding"/>
    <property type="evidence" value="ECO:0007669"/>
    <property type="project" value="UniProtKB-KW"/>
</dbReference>
<dbReference type="PANTHER" id="PTHR11918">
    <property type="entry name" value="RADICAL SAM PROTEINS"/>
    <property type="match status" value="1"/>
</dbReference>
<evidence type="ECO:0000256" key="1">
    <source>
        <dbReference type="ARBA" id="ARBA00001966"/>
    </source>
</evidence>
<dbReference type="GO" id="GO:0051539">
    <property type="term" value="F:4 iron, 4 sulfur cluster binding"/>
    <property type="evidence" value="ECO:0007669"/>
    <property type="project" value="UniProtKB-KW"/>
</dbReference>
<evidence type="ECO:0000256" key="2">
    <source>
        <dbReference type="ARBA" id="ARBA00022485"/>
    </source>
</evidence>
<comment type="cofactor">
    <cofactor evidence="1">
        <name>[4Fe-4S] cluster</name>
        <dbReference type="ChEBI" id="CHEBI:49883"/>
    </cofactor>
</comment>
<dbReference type="PANTHER" id="PTHR11918:SF45">
    <property type="entry name" value="THREONYLCARBAMOYLADENOSINE TRNA METHYLTHIOTRANSFERASE"/>
    <property type="match status" value="1"/>
</dbReference>
<evidence type="ECO:0000256" key="7">
    <source>
        <dbReference type="ARBA" id="ARBA00023014"/>
    </source>
</evidence>
<dbReference type="PROSITE" id="PS51918">
    <property type="entry name" value="RADICAL_SAM"/>
    <property type="match status" value="1"/>
</dbReference>
<dbReference type="SFLD" id="SFLDS00029">
    <property type="entry name" value="Radical_SAM"/>
    <property type="match status" value="1"/>
</dbReference>
<dbReference type="GO" id="GO:0035598">
    <property type="term" value="F:tRNA (N(6)-L-threonylcarbamoyladenosine(37)-C(2))-methylthiotransferase activity"/>
    <property type="evidence" value="ECO:0007669"/>
    <property type="project" value="TreeGrafter"/>
</dbReference>
<keyword evidence="5" id="KW-0479">Metal-binding</keyword>
<dbReference type="EMBL" id="JH600068">
    <property type="protein sequence ID" value="EIG54806.1"/>
    <property type="molecule type" value="Genomic_DNA"/>
</dbReference>
<feature type="domain" description="MTTase N-terminal" evidence="8">
    <location>
        <begin position="19"/>
        <end position="122"/>
    </location>
</feature>
<dbReference type="PROSITE" id="PS51449">
    <property type="entry name" value="MTTASE_N"/>
    <property type="match status" value="1"/>
</dbReference>
<dbReference type="HOGENOM" id="CLU_018697_1_0_7"/>
<dbReference type="Gene3D" id="3.40.50.12160">
    <property type="entry name" value="Methylthiotransferase, N-terminal domain"/>
    <property type="match status" value="1"/>
</dbReference>
<organism evidence="10">
    <name type="scientific">Desulfovibrio sp. U5L</name>
    <dbReference type="NCBI Taxonomy" id="596152"/>
    <lineage>
        <taxon>Bacteria</taxon>
        <taxon>Pseudomonadati</taxon>
        <taxon>Thermodesulfobacteriota</taxon>
        <taxon>Desulfovibrionia</taxon>
        <taxon>Desulfovibrionales</taxon>
        <taxon>Desulfovibrionaceae</taxon>
        <taxon>Desulfovibrio</taxon>
    </lineage>
</organism>
<evidence type="ECO:0000259" key="8">
    <source>
        <dbReference type="PROSITE" id="PS51449"/>
    </source>
</evidence>
<evidence type="ECO:0000256" key="6">
    <source>
        <dbReference type="ARBA" id="ARBA00023004"/>
    </source>
</evidence>
<evidence type="ECO:0000256" key="4">
    <source>
        <dbReference type="ARBA" id="ARBA00022691"/>
    </source>
</evidence>
<feature type="domain" description="Radical SAM core" evidence="9">
    <location>
        <begin position="144"/>
        <end position="380"/>
    </location>
</feature>